<feature type="domain" description="MobA/VirD2-like nuclease" evidence="2">
    <location>
        <begin position="55"/>
        <end position="181"/>
    </location>
</feature>
<keyword evidence="4" id="KW-1185">Reference proteome</keyword>
<proteinExistence type="predicted"/>
<gene>
    <name evidence="3" type="ORF">FYJ75_06495</name>
</gene>
<comment type="caution">
    <text evidence="3">The sequence shown here is derived from an EMBL/GenBank/DDBJ whole genome shotgun (WGS) entry which is preliminary data.</text>
</comment>
<protein>
    <submittedName>
        <fullName evidence="3">Relaxase/mobilization nuclease domain-containing protein</fullName>
    </submittedName>
</protein>
<reference evidence="3 4" key="1">
    <citation type="submission" date="2019-08" db="EMBL/GenBank/DDBJ databases">
        <title>In-depth cultivation of the pig gut microbiome towards novel bacterial diversity and tailored functional studies.</title>
        <authorList>
            <person name="Wylensek D."/>
            <person name="Hitch T.C.A."/>
            <person name="Clavel T."/>
        </authorList>
    </citation>
    <scope>NUCLEOTIDE SEQUENCE [LARGE SCALE GENOMIC DNA]</scope>
    <source>
        <strain evidence="3 4">MUC/MUC-530-WT-4D</strain>
    </source>
</reference>
<keyword evidence="1" id="KW-0175">Coiled coil</keyword>
<dbReference type="AlphaFoldDB" id="A0A6L5YQK2"/>
<evidence type="ECO:0000313" key="3">
    <source>
        <dbReference type="EMBL" id="MST74690.1"/>
    </source>
</evidence>
<feature type="coiled-coil region" evidence="1">
    <location>
        <begin position="287"/>
        <end position="314"/>
    </location>
</feature>
<organism evidence="3 4">
    <name type="scientific">Roseburia porci</name>
    <dbReference type="NCBI Taxonomy" id="2605790"/>
    <lineage>
        <taxon>Bacteria</taxon>
        <taxon>Bacillati</taxon>
        <taxon>Bacillota</taxon>
        <taxon>Clostridia</taxon>
        <taxon>Lachnospirales</taxon>
        <taxon>Lachnospiraceae</taxon>
        <taxon>Roseburia</taxon>
    </lineage>
</organism>
<dbReference type="Gene3D" id="3.30.930.30">
    <property type="match status" value="1"/>
</dbReference>
<evidence type="ECO:0000259" key="2">
    <source>
        <dbReference type="Pfam" id="PF03432"/>
    </source>
</evidence>
<evidence type="ECO:0000313" key="4">
    <source>
        <dbReference type="Proteomes" id="UP000474024"/>
    </source>
</evidence>
<dbReference type="InterPro" id="IPR005094">
    <property type="entry name" value="Endonuclease_MobA/VirD2"/>
</dbReference>
<evidence type="ECO:0000256" key="1">
    <source>
        <dbReference type="SAM" id="Coils"/>
    </source>
</evidence>
<dbReference type="EMBL" id="VUNI01000008">
    <property type="protein sequence ID" value="MST74690.1"/>
    <property type="molecule type" value="Genomic_DNA"/>
</dbReference>
<accession>A0A6L5YQK2</accession>
<sequence>MGRERSWIMGEVYGNVNVNYSYCKSVAQLKSADDYILGRRKEQIADGVVKTQNHLYNAFGCNRDNFSNSLLMTRKMHDKKYSRYKQKEILAQKLSLSFHPDDNGKLTYEDAYRIAEEFAREFFWSKGYEVLFAVHTDTEHIHVHFLVSNCNLRDGKSFRRGPAELKEMCRFFGEQCREHGLTHSYRDTYYVKDKSREKCSFAEYQMKKREKLSFREEMKIYLRIAMNCPETKTLEDVIRYVKEHFLLDVRLRGNTISYSLPYRRKKNGEPVSVRGKRLGERFTAAGIKAYLEQKEKKRIEYQRIEADIEQMKGSFHDYDEWEKEAEETIREDKPENENQEKDISIYEGFDRFCEKEDISEEDEDIFYGAAFEQFNREWQGEAEAADTVQCENKETKSVQRENLKSIEPDYKKMSLQERVKILPEPTADVMEELRMYEKRMGYDKDTMRSMRYKMSVYDEFLEEYEARKKLWGTERVRNFEKRKDRGNR</sequence>
<dbReference type="Proteomes" id="UP000474024">
    <property type="component" value="Unassembled WGS sequence"/>
</dbReference>
<dbReference type="Pfam" id="PF03432">
    <property type="entry name" value="Relaxase"/>
    <property type="match status" value="1"/>
</dbReference>
<name>A0A6L5YQK2_9FIRM</name>